<dbReference type="Proteomes" id="UP000300142">
    <property type="component" value="Unassembled WGS sequence"/>
</dbReference>
<dbReference type="AlphaFoldDB" id="A0A480A8Y5"/>
<gene>
    <name evidence="1" type="ORF">SR1949_53370</name>
</gene>
<protein>
    <submittedName>
        <fullName evidence="1">Uncharacterized protein</fullName>
    </submittedName>
</protein>
<dbReference type="EMBL" id="BJCE01000460">
    <property type="protein sequence ID" value="GCL40203.1"/>
    <property type="molecule type" value="Genomic_DNA"/>
</dbReference>
<evidence type="ECO:0000313" key="1">
    <source>
        <dbReference type="EMBL" id="GCL40203.1"/>
    </source>
</evidence>
<proteinExistence type="predicted"/>
<accession>A0A480A8Y5</accession>
<sequence>MSNELPIVEIDLTPEYKSNLRSLAKRYRNIRSDTQVIIE</sequence>
<comment type="caution">
    <text evidence="1">The sequence shown here is derived from an EMBL/GenBank/DDBJ whole genome shotgun (WGS) entry which is preliminary data.</text>
</comment>
<name>A0A480A8Y5_9CYAN</name>
<organism evidence="1 2">
    <name type="scientific">Sphaerospermopsis reniformis</name>
    <dbReference type="NCBI Taxonomy" id="531300"/>
    <lineage>
        <taxon>Bacteria</taxon>
        <taxon>Bacillati</taxon>
        <taxon>Cyanobacteriota</taxon>
        <taxon>Cyanophyceae</taxon>
        <taxon>Nostocales</taxon>
        <taxon>Aphanizomenonaceae</taxon>
        <taxon>Sphaerospermopsis</taxon>
    </lineage>
</organism>
<keyword evidence="2" id="KW-1185">Reference proteome</keyword>
<evidence type="ECO:0000313" key="2">
    <source>
        <dbReference type="Proteomes" id="UP000300142"/>
    </source>
</evidence>
<reference evidence="2" key="1">
    <citation type="submission" date="2019-02" db="EMBL/GenBank/DDBJ databases">
        <title>Draft genome sequence of Sphaerospermopsis reniformis NIES-1949.</title>
        <authorList>
            <person name="Yamaguchi H."/>
            <person name="Suzuki S."/>
            <person name="Kawachi M."/>
        </authorList>
    </citation>
    <scope>NUCLEOTIDE SEQUENCE [LARGE SCALE GENOMIC DNA]</scope>
    <source>
        <strain evidence="2">NIES-1949</strain>
    </source>
</reference>